<organism evidence="2 3">
    <name type="scientific">Streptomyces brevispora</name>
    <dbReference type="NCBI Taxonomy" id="887462"/>
    <lineage>
        <taxon>Bacteria</taxon>
        <taxon>Bacillati</taxon>
        <taxon>Actinomycetota</taxon>
        <taxon>Actinomycetes</taxon>
        <taxon>Kitasatosporales</taxon>
        <taxon>Streptomycetaceae</taxon>
        <taxon>Streptomyces</taxon>
    </lineage>
</organism>
<dbReference type="OrthoDB" id="9809391at2"/>
<protein>
    <submittedName>
        <fullName evidence="2">Uncharacterized protein</fullName>
    </submittedName>
</protein>
<evidence type="ECO:0000313" key="3">
    <source>
        <dbReference type="Proteomes" id="UP000318186"/>
    </source>
</evidence>
<sequence length="85" mass="9460">MAQNHARRTTDRSRPAKPRASRWTVLRGLLESVAQFGDKATKTVRGVLRTCQDAESAYRCARDIVTAVSGLWRDFFNPAEATGHA</sequence>
<dbReference type="RefSeq" id="WP_145768105.1">
    <property type="nucleotide sequence ID" value="NZ_VIWW01000002.1"/>
</dbReference>
<dbReference type="Proteomes" id="UP000318186">
    <property type="component" value="Unassembled WGS sequence"/>
</dbReference>
<gene>
    <name evidence="2" type="ORF">FHX80_12675</name>
</gene>
<evidence type="ECO:0000256" key="1">
    <source>
        <dbReference type="SAM" id="MobiDB-lite"/>
    </source>
</evidence>
<feature type="region of interest" description="Disordered" evidence="1">
    <location>
        <begin position="1"/>
        <end position="20"/>
    </location>
</feature>
<reference evidence="2 3" key="1">
    <citation type="submission" date="2019-06" db="EMBL/GenBank/DDBJ databases">
        <title>Sequencing the genomes of 1000 actinobacteria strains.</title>
        <authorList>
            <person name="Klenk H.-P."/>
        </authorList>
    </citation>
    <scope>NUCLEOTIDE SEQUENCE [LARGE SCALE GENOMIC DNA]</scope>
    <source>
        <strain evidence="2 3">DSM 42059</strain>
    </source>
</reference>
<proteinExistence type="predicted"/>
<accession>A0A561TZ12</accession>
<comment type="caution">
    <text evidence="2">The sequence shown here is derived from an EMBL/GenBank/DDBJ whole genome shotgun (WGS) entry which is preliminary data.</text>
</comment>
<dbReference type="AlphaFoldDB" id="A0A561TZ12"/>
<evidence type="ECO:0000313" key="2">
    <source>
        <dbReference type="EMBL" id="TWF92355.1"/>
    </source>
</evidence>
<dbReference type="EMBL" id="VIWW01000002">
    <property type="protein sequence ID" value="TWF92355.1"/>
    <property type="molecule type" value="Genomic_DNA"/>
</dbReference>
<name>A0A561TZ12_9ACTN</name>